<dbReference type="SUPFAM" id="SSF54236">
    <property type="entry name" value="Ubiquitin-like"/>
    <property type="match status" value="1"/>
</dbReference>
<dbReference type="GO" id="GO:0000045">
    <property type="term" value="P:autophagosome assembly"/>
    <property type="evidence" value="ECO:0007669"/>
    <property type="project" value="TreeGrafter"/>
</dbReference>
<dbReference type="GO" id="GO:0031468">
    <property type="term" value="P:nuclear membrane reassembly"/>
    <property type="evidence" value="ECO:0007669"/>
    <property type="project" value="TreeGrafter"/>
</dbReference>
<dbReference type="GO" id="GO:0007030">
    <property type="term" value="P:Golgi organization"/>
    <property type="evidence" value="ECO:0007669"/>
    <property type="project" value="TreeGrafter"/>
</dbReference>
<comment type="caution">
    <text evidence="3">The sequence shown here is derived from an EMBL/GenBank/DDBJ whole genome shotgun (WGS) entry which is preliminary data.</text>
</comment>
<feature type="compositionally biased region" description="Low complexity" evidence="1">
    <location>
        <begin position="147"/>
        <end position="159"/>
    </location>
</feature>
<evidence type="ECO:0000313" key="3">
    <source>
        <dbReference type="EMBL" id="CAE8590231.1"/>
    </source>
</evidence>
<proteinExistence type="predicted"/>
<dbReference type="OrthoDB" id="408373at2759"/>
<accession>A0A813DV89</accession>
<dbReference type="GO" id="GO:0043130">
    <property type="term" value="F:ubiquitin binding"/>
    <property type="evidence" value="ECO:0007669"/>
    <property type="project" value="TreeGrafter"/>
</dbReference>
<dbReference type="GO" id="GO:0005829">
    <property type="term" value="C:cytosol"/>
    <property type="evidence" value="ECO:0007669"/>
    <property type="project" value="TreeGrafter"/>
</dbReference>
<name>A0A813DV89_POLGL</name>
<keyword evidence="5" id="KW-1185">Reference proteome</keyword>
<dbReference type="Proteomes" id="UP000626109">
    <property type="component" value="Unassembled WGS sequence"/>
</dbReference>
<feature type="domain" description="DUF2470" evidence="2">
    <location>
        <begin position="19"/>
        <end position="98"/>
    </location>
</feature>
<dbReference type="InterPro" id="IPR037119">
    <property type="entry name" value="Haem_oxidase_HugZ-like_sf"/>
</dbReference>
<dbReference type="GO" id="GO:0061025">
    <property type="term" value="P:membrane fusion"/>
    <property type="evidence" value="ECO:0007669"/>
    <property type="project" value="TreeGrafter"/>
</dbReference>
<gene>
    <name evidence="3" type="ORF">PGLA1383_LOCUS8955</name>
    <name evidence="4" type="ORF">PGLA2088_LOCUS22891</name>
</gene>
<dbReference type="InterPro" id="IPR029071">
    <property type="entry name" value="Ubiquitin-like_domsf"/>
</dbReference>
<dbReference type="AlphaFoldDB" id="A0A813DV89"/>
<feature type="region of interest" description="Disordered" evidence="1">
    <location>
        <begin position="147"/>
        <end position="183"/>
    </location>
</feature>
<dbReference type="InterPro" id="IPR019595">
    <property type="entry name" value="DUF2470"/>
</dbReference>
<evidence type="ECO:0000313" key="4">
    <source>
        <dbReference type="EMBL" id="CAE8682342.1"/>
    </source>
</evidence>
<protein>
    <recommendedName>
        <fullName evidence="2">DUF2470 domain-containing protein</fullName>
    </recommendedName>
</protein>
<dbReference type="PANTHER" id="PTHR23333">
    <property type="entry name" value="UBX DOMAIN CONTAINING PROTEIN"/>
    <property type="match status" value="1"/>
</dbReference>
<feature type="region of interest" description="Disordered" evidence="1">
    <location>
        <begin position="197"/>
        <end position="224"/>
    </location>
</feature>
<dbReference type="PANTHER" id="PTHR23333:SF20">
    <property type="entry name" value="NSFL1 COFACTOR P47"/>
    <property type="match status" value="1"/>
</dbReference>
<dbReference type="Gene3D" id="3.10.20.90">
    <property type="entry name" value="Phosphatidylinositol 3-kinase Catalytic Subunit, Chain A, domain 1"/>
    <property type="match status" value="1"/>
</dbReference>
<feature type="region of interest" description="Disordered" evidence="1">
    <location>
        <begin position="105"/>
        <end position="127"/>
    </location>
</feature>
<dbReference type="Proteomes" id="UP000654075">
    <property type="component" value="Unassembled WGS sequence"/>
</dbReference>
<evidence type="ECO:0000259" key="2">
    <source>
        <dbReference type="Pfam" id="PF10615"/>
    </source>
</evidence>
<organism evidence="3 5">
    <name type="scientific">Polarella glacialis</name>
    <name type="common">Dinoflagellate</name>
    <dbReference type="NCBI Taxonomy" id="89957"/>
    <lineage>
        <taxon>Eukaryota</taxon>
        <taxon>Sar</taxon>
        <taxon>Alveolata</taxon>
        <taxon>Dinophyceae</taxon>
        <taxon>Suessiales</taxon>
        <taxon>Suessiaceae</taxon>
        <taxon>Polarella</taxon>
    </lineage>
</organism>
<dbReference type="Pfam" id="PF10615">
    <property type="entry name" value="DUF2470"/>
    <property type="match status" value="1"/>
</dbReference>
<dbReference type="EMBL" id="CAJNNV010004146">
    <property type="protein sequence ID" value="CAE8590231.1"/>
    <property type="molecule type" value="Genomic_DNA"/>
</dbReference>
<dbReference type="GO" id="GO:0043161">
    <property type="term" value="P:proteasome-mediated ubiquitin-dependent protein catabolic process"/>
    <property type="evidence" value="ECO:0007669"/>
    <property type="project" value="TreeGrafter"/>
</dbReference>
<reference evidence="3" key="1">
    <citation type="submission" date="2021-02" db="EMBL/GenBank/DDBJ databases">
        <authorList>
            <person name="Dougan E. K."/>
            <person name="Rhodes N."/>
            <person name="Thang M."/>
            <person name="Chan C."/>
        </authorList>
    </citation>
    <scope>NUCLEOTIDE SEQUENCE</scope>
</reference>
<dbReference type="EMBL" id="CAJNNW010026064">
    <property type="protein sequence ID" value="CAE8682342.1"/>
    <property type="molecule type" value="Genomic_DNA"/>
</dbReference>
<dbReference type="GO" id="GO:0005634">
    <property type="term" value="C:nucleus"/>
    <property type="evidence" value="ECO:0007669"/>
    <property type="project" value="TreeGrafter"/>
</dbReference>
<evidence type="ECO:0000256" key="1">
    <source>
        <dbReference type="SAM" id="MobiDB-lite"/>
    </source>
</evidence>
<sequence>MAMMDLVPLDLQTKPIVLEIMNAEHPDAMLFYVRHFGKNSSARSAKLVDLDDKAVTLDYEDAEGQTHTMSMPYVDSSGNPLTSPVTTVGDCRRALVGMARTAAEALGEPIELPSDPTATGTGDEPNPEQLAEMLKQMKELQAILESLPGESSSSSSQPSAPQTGIRTLHDGHDSNSGGKGKGKEDMLQMLQALMAAKGKGKGKAEPEPESQVFRGEGNRLGGSDASASTCLVDKDQQVPEVDPGKPLIRLRMRLLDRKVVEVEVNADFTVRELRTYLEHHHSASFDRAYNLMDGAGFPPKKLADLEASLEQLGVTKGSSLECRPS</sequence>
<dbReference type="Gene3D" id="3.20.180.10">
    <property type="entry name" value="PNP-oxidase-like"/>
    <property type="match status" value="1"/>
</dbReference>
<evidence type="ECO:0000313" key="5">
    <source>
        <dbReference type="Proteomes" id="UP000654075"/>
    </source>
</evidence>